<evidence type="ECO:0000313" key="7">
    <source>
        <dbReference type="Proteomes" id="UP000325273"/>
    </source>
</evidence>
<dbReference type="GO" id="GO:0003677">
    <property type="term" value="F:DNA binding"/>
    <property type="evidence" value="ECO:0007669"/>
    <property type="project" value="UniProtKB-KW"/>
</dbReference>
<keyword evidence="7" id="KW-1185">Reference proteome</keyword>
<feature type="domain" description="HTH marR-type" evidence="5">
    <location>
        <begin position="25"/>
        <end position="161"/>
    </location>
</feature>
<evidence type="ECO:0000256" key="2">
    <source>
        <dbReference type="ARBA" id="ARBA00023125"/>
    </source>
</evidence>
<comment type="caution">
    <text evidence="6">The sequence shown here is derived from an EMBL/GenBank/DDBJ whole genome shotgun (WGS) entry which is preliminary data.</text>
</comment>
<keyword evidence="3" id="KW-0804">Transcription</keyword>
<keyword evidence="1" id="KW-0805">Transcription regulation</keyword>
<evidence type="ECO:0000313" key="6">
    <source>
        <dbReference type="EMBL" id="KAA1014496.1"/>
    </source>
</evidence>
<dbReference type="InterPro" id="IPR036390">
    <property type="entry name" value="WH_DNA-bd_sf"/>
</dbReference>
<dbReference type="SMART" id="SM00347">
    <property type="entry name" value="HTH_MARR"/>
    <property type="match status" value="1"/>
</dbReference>
<dbReference type="PROSITE" id="PS50995">
    <property type="entry name" value="HTH_MARR_2"/>
    <property type="match status" value="1"/>
</dbReference>
<dbReference type="Pfam" id="PF01047">
    <property type="entry name" value="MarR"/>
    <property type="match status" value="1"/>
</dbReference>
<name>A0A5B0HGP7_9BURK</name>
<dbReference type="AlphaFoldDB" id="A0A5B0HGP7"/>
<dbReference type="PANTHER" id="PTHR42756:SF1">
    <property type="entry name" value="TRANSCRIPTIONAL REPRESSOR OF EMRAB OPERON"/>
    <property type="match status" value="1"/>
</dbReference>
<evidence type="ECO:0000256" key="1">
    <source>
        <dbReference type="ARBA" id="ARBA00023015"/>
    </source>
</evidence>
<dbReference type="InterPro" id="IPR036388">
    <property type="entry name" value="WH-like_DNA-bd_sf"/>
</dbReference>
<reference evidence="6 7" key="1">
    <citation type="submission" date="2019-08" db="EMBL/GenBank/DDBJ databases">
        <title>Paraburkholderia sp. DCY113.</title>
        <authorList>
            <person name="Kang J."/>
        </authorList>
    </citation>
    <scope>NUCLEOTIDE SEQUENCE [LARGE SCALE GENOMIC DNA]</scope>
    <source>
        <strain evidence="6 7">DCY113</strain>
    </source>
</reference>
<keyword evidence="2" id="KW-0238">DNA-binding</keyword>
<proteinExistence type="predicted"/>
<protein>
    <submittedName>
        <fullName evidence="6">Winged helix-turn-helix transcriptional regulator</fullName>
    </submittedName>
</protein>
<organism evidence="6 7">
    <name type="scientific">Paraburkholderia panacisoli</name>
    <dbReference type="NCBI Taxonomy" id="2603818"/>
    <lineage>
        <taxon>Bacteria</taxon>
        <taxon>Pseudomonadati</taxon>
        <taxon>Pseudomonadota</taxon>
        <taxon>Betaproteobacteria</taxon>
        <taxon>Burkholderiales</taxon>
        <taxon>Burkholderiaceae</taxon>
        <taxon>Paraburkholderia</taxon>
    </lineage>
</organism>
<gene>
    <name evidence="6" type="ORF">FVF58_06555</name>
</gene>
<evidence type="ECO:0000256" key="4">
    <source>
        <dbReference type="SAM" id="MobiDB-lite"/>
    </source>
</evidence>
<accession>A0A5B0HGP7</accession>
<evidence type="ECO:0000259" key="5">
    <source>
        <dbReference type="PROSITE" id="PS50995"/>
    </source>
</evidence>
<dbReference type="PANTHER" id="PTHR42756">
    <property type="entry name" value="TRANSCRIPTIONAL REGULATOR, MARR"/>
    <property type="match status" value="1"/>
</dbReference>
<dbReference type="Proteomes" id="UP000325273">
    <property type="component" value="Unassembled WGS sequence"/>
</dbReference>
<feature type="region of interest" description="Disordered" evidence="4">
    <location>
        <begin position="163"/>
        <end position="195"/>
    </location>
</feature>
<dbReference type="GO" id="GO:0003700">
    <property type="term" value="F:DNA-binding transcription factor activity"/>
    <property type="evidence" value="ECO:0007669"/>
    <property type="project" value="InterPro"/>
</dbReference>
<evidence type="ECO:0000256" key="3">
    <source>
        <dbReference type="ARBA" id="ARBA00023163"/>
    </source>
</evidence>
<dbReference type="Gene3D" id="1.10.10.10">
    <property type="entry name" value="Winged helix-like DNA-binding domain superfamily/Winged helix DNA-binding domain"/>
    <property type="match status" value="1"/>
</dbReference>
<dbReference type="EMBL" id="VTUZ01000003">
    <property type="protein sequence ID" value="KAA1014496.1"/>
    <property type="molecule type" value="Genomic_DNA"/>
</dbReference>
<dbReference type="RefSeq" id="WP_149669064.1">
    <property type="nucleotide sequence ID" value="NZ_VTUZ01000003.1"/>
</dbReference>
<dbReference type="InterPro" id="IPR000835">
    <property type="entry name" value="HTH_MarR-typ"/>
</dbReference>
<sequence length="195" mass="21519">MSKSEKNPREPMPGTLRHWREALPEERMAHLVKDTARGFSRSLQARLREHAVQYGHWTFLRILWQTDGLTQRQLSEQAGVAEPTTFSALKTMESLGYLTRQKLPDNRKQVRIFLTPKGASLRALLVPKAVDVNRIALAGISTEDIAATRRTLLAMIENLAGDEAAAGRSDDDTSASRASNGSVNWPGDALNGDAS</sequence>
<dbReference type="SUPFAM" id="SSF46785">
    <property type="entry name" value="Winged helix' DNA-binding domain"/>
    <property type="match status" value="1"/>
</dbReference>